<dbReference type="Gramene" id="Pp3c15_9120V3.7">
    <property type="protein sequence ID" value="Pp3c15_9120V3.7"/>
    <property type="gene ID" value="Pp3c15_9120"/>
</dbReference>
<dbReference type="GO" id="GO:0005739">
    <property type="term" value="C:mitochondrion"/>
    <property type="evidence" value="ECO:0000318"/>
    <property type="project" value="GO_Central"/>
</dbReference>
<accession>A0A7I4B232</accession>
<dbReference type="InterPro" id="IPR036736">
    <property type="entry name" value="ACP-like_sf"/>
</dbReference>
<protein>
    <recommendedName>
        <fullName evidence="9">Acyl carrier protein</fullName>
    </recommendedName>
</protein>
<keyword evidence="2" id="KW-0444">Lipid biosynthesis</keyword>
<reference evidence="7 8" key="2">
    <citation type="journal article" date="2018" name="Plant J.">
        <title>The Physcomitrella patens chromosome-scale assembly reveals moss genome structure and evolution.</title>
        <authorList>
            <person name="Lang D."/>
            <person name="Ullrich K.K."/>
            <person name="Murat F."/>
            <person name="Fuchs J."/>
            <person name="Jenkins J."/>
            <person name="Haas F.B."/>
            <person name="Piednoel M."/>
            <person name="Gundlach H."/>
            <person name="Van Bel M."/>
            <person name="Meyberg R."/>
            <person name="Vives C."/>
            <person name="Morata J."/>
            <person name="Symeonidi A."/>
            <person name="Hiss M."/>
            <person name="Muchero W."/>
            <person name="Kamisugi Y."/>
            <person name="Saleh O."/>
            <person name="Blanc G."/>
            <person name="Decker E.L."/>
            <person name="van Gessel N."/>
            <person name="Grimwood J."/>
            <person name="Hayes R.D."/>
            <person name="Graham S.W."/>
            <person name="Gunter L.E."/>
            <person name="McDaniel S.F."/>
            <person name="Hoernstein S.N.W."/>
            <person name="Larsson A."/>
            <person name="Li F.W."/>
            <person name="Perroud P.F."/>
            <person name="Phillips J."/>
            <person name="Ranjan P."/>
            <person name="Rokshar D.S."/>
            <person name="Rothfels C.J."/>
            <person name="Schneider L."/>
            <person name="Shu S."/>
            <person name="Stevenson D.W."/>
            <person name="Thummler F."/>
            <person name="Tillich M."/>
            <person name="Villarreal Aguilar J.C."/>
            <person name="Widiez T."/>
            <person name="Wong G.K."/>
            <person name="Wymore A."/>
            <person name="Zhang Y."/>
            <person name="Zimmer A.D."/>
            <person name="Quatrano R.S."/>
            <person name="Mayer K.F.X."/>
            <person name="Goodstein D."/>
            <person name="Casacuberta J.M."/>
            <person name="Vandepoele K."/>
            <person name="Reski R."/>
            <person name="Cuming A.C."/>
            <person name="Tuskan G.A."/>
            <person name="Maumus F."/>
            <person name="Salse J."/>
            <person name="Schmutz J."/>
            <person name="Rensing S.A."/>
        </authorList>
    </citation>
    <scope>NUCLEOTIDE SEQUENCE [LARGE SCALE GENOMIC DNA]</scope>
    <source>
        <strain evidence="7 8">cv. Gransden 2004</strain>
    </source>
</reference>
<dbReference type="Proteomes" id="UP000006727">
    <property type="component" value="Chromosome 15"/>
</dbReference>
<proteinExistence type="predicted"/>
<keyword evidence="1" id="KW-0596">Phosphopantetheine</keyword>
<dbReference type="PANTHER" id="PTHR20863">
    <property type="entry name" value="ACYL CARRIER PROTEIN"/>
    <property type="match status" value="1"/>
</dbReference>
<organism evidence="7 8">
    <name type="scientific">Physcomitrium patens</name>
    <name type="common">Spreading-leaved earth moss</name>
    <name type="synonym">Physcomitrella patens</name>
    <dbReference type="NCBI Taxonomy" id="3218"/>
    <lineage>
        <taxon>Eukaryota</taxon>
        <taxon>Viridiplantae</taxon>
        <taxon>Streptophyta</taxon>
        <taxon>Embryophyta</taxon>
        <taxon>Bryophyta</taxon>
        <taxon>Bryophytina</taxon>
        <taxon>Bryopsida</taxon>
        <taxon>Funariidae</taxon>
        <taxon>Funariales</taxon>
        <taxon>Funariaceae</taxon>
        <taxon>Physcomitrium</taxon>
    </lineage>
</organism>
<evidence type="ECO:0000256" key="3">
    <source>
        <dbReference type="ARBA" id="ARBA00022553"/>
    </source>
</evidence>
<dbReference type="Gene3D" id="1.10.1200.10">
    <property type="entry name" value="ACP-like"/>
    <property type="match status" value="1"/>
</dbReference>
<keyword evidence="6" id="KW-0275">Fatty acid biosynthesis</keyword>
<evidence type="ECO:0000256" key="5">
    <source>
        <dbReference type="ARBA" id="ARBA00023098"/>
    </source>
</evidence>
<gene>
    <name evidence="7" type="primary">LOC112292267</name>
</gene>
<dbReference type="GO" id="GO:0000035">
    <property type="term" value="F:acyl binding"/>
    <property type="evidence" value="ECO:0000318"/>
    <property type="project" value="GO_Central"/>
</dbReference>
<evidence type="ECO:0000256" key="2">
    <source>
        <dbReference type="ARBA" id="ARBA00022516"/>
    </source>
</evidence>
<evidence type="ECO:0000256" key="4">
    <source>
        <dbReference type="ARBA" id="ARBA00022832"/>
    </source>
</evidence>
<reference evidence="7" key="3">
    <citation type="submission" date="2020-12" db="UniProtKB">
        <authorList>
            <consortium name="EnsemblPlants"/>
        </authorList>
    </citation>
    <scope>IDENTIFICATION</scope>
</reference>
<evidence type="ECO:0000313" key="8">
    <source>
        <dbReference type="Proteomes" id="UP000006727"/>
    </source>
</evidence>
<dbReference type="GO" id="GO:0000036">
    <property type="term" value="F:acyl carrier activity"/>
    <property type="evidence" value="ECO:0000318"/>
    <property type="project" value="GO_Central"/>
</dbReference>
<keyword evidence="3" id="KW-0597">Phosphoprotein</keyword>
<dbReference type="SUPFAM" id="SSF47336">
    <property type="entry name" value="ACP-like"/>
    <property type="match status" value="1"/>
</dbReference>
<evidence type="ECO:0000256" key="6">
    <source>
        <dbReference type="ARBA" id="ARBA00023160"/>
    </source>
</evidence>
<keyword evidence="5" id="KW-0443">Lipid metabolism</keyword>
<dbReference type="InterPro" id="IPR003231">
    <property type="entry name" value="ACP"/>
</dbReference>
<reference evidence="7 8" key="1">
    <citation type="journal article" date="2008" name="Science">
        <title>The Physcomitrella genome reveals evolutionary insights into the conquest of land by plants.</title>
        <authorList>
            <person name="Rensing S."/>
            <person name="Lang D."/>
            <person name="Zimmer A."/>
            <person name="Terry A."/>
            <person name="Salamov A."/>
            <person name="Shapiro H."/>
            <person name="Nishiyama T."/>
            <person name="Perroud P.-F."/>
            <person name="Lindquist E."/>
            <person name="Kamisugi Y."/>
            <person name="Tanahashi T."/>
            <person name="Sakakibara K."/>
            <person name="Fujita T."/>
            <person name="Oishi K."/>
            <person name="Shin-I T."/>
            <person name="Kuroki Y."/>
            <person name="Toyoda A."/>
            <person name="Suzuki Y."/>
            <person name="Hashimoto A."/>
            <person name="Yamaguchi K."/>
            <person name="Sugano A."/>
            <person name="Kohara Y."/>
            <person name="Fujiyama A."/>
            <person name="Anterola A."/>
            <person name="Aoki S."/>
            <person name="Ashton N."/>
            <person name="Barbazuk W.B."/>
            <person name="Barker E."/>
            <person name="Bennetzen J."/>
            <person name="Bezanilla M."/>
            <person name="Blankenship R."/>
            <person name="Cho S.H."/>
            <person name="Dutcher S."/>
            <person name="Estelle M."/>
            <person name="Fawcett J.A."/>
            <person name="Gundlach H."/>
            <person name="Hanada K."/>
            <person name="Heyl A."/>
            <person name="Hicks K.A."/>
            <person name="Hugh J."/>
            <person name="Lohr M."/>
            <person name="Mayer K."/>
            <person name="Melkozernov A."/>
            <person name="Murata T."/>
            <person name="Nelson D."/>
            <person name="Pils B."/>
            <person name="Prigge M."/>
            <person name="Reiss B."/>
            <person name="Renner T."/>
            <person name="Rombauts S."/>
            <person name="Rushton P."/>
            <person name="Sanderfoot A."/>
            <person name="Schween G."/>
            <person name="Shiu S.-H."/>
            <person name="Stueber K."/>
            <person name="Theodoulou F.L."/>
            <person name="Tu H."/>
            <person name="Van de Peer Y."/>
            <person name="Verrier P.J."/>
            <person name="Waters E."/>
            <person name="Wood A."/>
            <person name="Yang L."/>
            <person name="Cove D."/>
            <person name="Cuming A."/>
            <person name="Hasebe M."/>
            <person name="Lucas S."/>
            <person name="Mishler D.B."/>
            <person name="Reski R."/>
            <person name="Grigoriev I."/>
            <person name="Quatrano R.S."/>
            <person name="Boore J.L."/>
        </authorList>
    </citation>
    <scope>NUCLEOTIDE SEQUENCE [LARGE SCALE GENOMIC DNA]</scope>
    <source>
        <strain evidence="7 8">cv. Gransden 2004</strain>
    </source>
</reference>
<dbReference type="InParanoid" id="A0A7I4B232"/>
<dbReference type="EnsemblPlants" id="Pp3c15_9120V3.7">
    <property type="protein sequence ID" value="Pp3c15_9120V3.7"/>
    <property type="gene ID" value="Pp3c15_9120"/>
</dbReference>
<keyword evidence="4" id="KW-0276">Fatty acid metabolism</keyword>
<dbReference type="RefSeq" id="XP_073395169.1">
    <property type="nucleotide sequence ID" value="XM_073539068.1"/>
</dbReference>
<sequence>MSGYSSVKALKFEVMQPGRTFLRSLQTTFLMHIKGKVHNENGSFRLQRRSKALRCTRPERVDSYPRTGPLERSDIANRVLAVVKACPSVDSSKVEEYANFEEDLKLEKGDVVLLVLSVLKKYDLVLSYVEARKMTTCAQVIDYIESQVCPEYASSNDEE</sequence>
<evidence type="ECO:0008006" key="9">
    <source>
        <dbReference type="Google" id="ProtNLM"/>
    </source>
</evidence>
<evidence type="ECO:0000313" key="7">
    <source>
        <dbReference type="EnsemblPlants" id="Pp3c15_9120V3.7"/>
    </source>
</evidence>
<evidence type="ECO:0000256" key="1">
    <source>
        <dbReference type="ARBA" id="ARBA00022450"/>
    </source>
</evidence>
<dbReference type="GeneID" id="112292267"/>
<dbReference type="AlphaFoldDB" id="A0A7I4B232"/>
<keyword evidence="8" id="KW-1185">Reference proteome</keyword>
<name>A0A7I4B232_PHYPA</name>
<dbReference type="PANTHER" id="PTHR20863:SF28">
    <property type="entry name" value="ACYL CARRIER PROTEIN, MITOCHONDRIAL"/>
    <property type="match status" value="1"/>
</dbReference>
<dbReference type="EMBL" id="ABEU02000015">
    <property type="status" value="NOT_ANNOTATED_CDS"/>
    <property type="molecule type" value="Genomic_DNA"/>
</dbReference>